<organism evidence="9 10">
    <name type="scientific">Chaetoceros tenuissimus</name>
    <dbReference type="NCBI Taxonomy" id="426638"/>
    <lineage>
        <taxon>Eukaryota</taxon>
        <taxon>Sar</taxon>
        <taxon>Stramenopiles</taxon>
        <taxon>Ochrophyta</taxon>
        <taxon>Bacillariophyta</taxon>
        <taxon>Coscinodiscophyceae</taxon>
        <taxon>Chaetocerotophycidae</taxon>
        <taxon>Chaetocerotales</taxon>
        <taxon>Chaetocerotaceae</taxon>
        <taxon>Chaetoceros</taxon>
    </lineage>
</organism>
<dbReference type="PANTHER" id="PTHR45880:SF1">
    <property type="entry name" value="RNA-BINDING MOTIF PROTEIN, X-LINKED 2"/>
    <property type="match status" value="1"/>
</dbReference>
<evidence type="ECO:0000256" key="1">
    <source>
        <dbReference type="ARBA" id="ARBA00004123"/>
    </source>
</evidence>
<feature type="domain" description="RRM" evidence="8">
    <location>
        <begin position="20"/>
        <end position="95"/>
    </location>
</feature>
<sequence>MGEYSSRKGINSRLPPEVNRILYVRNLPFKITSEELYEIFGKYGAIYQIRLGDRKDTRGTAFVVYEDIYDAKAAVDHLSGFNVGGRYLVLLYYQPAKFEKREQTEQKQKELEELRKSVKKKKAELGIE</sequence>
<keyword evidence="5" id="KW-0539">Nucleus</keyword>
<dbReference type="GO" id="GO:0003723">
    <property type="term" value="F:RNA binding"/>
    <property type="evidence" value="ECO:0007669"/>
    <property type="project" value="UniProtKB-UniRule"/>
</dbReference>
<accession>A0AAD3DDW3</accession>
<dbReference type="AlphaFoldDB" id="A0AAD3DDW3"/>
<dbReference type="InterPro" id="IPR000504">
    <property type="entry name" value="RRM_dom"/>
</dbReference>
<dbReference type="InterPro" id="IPR051847">
    <property type="entry name" value="RNA_proc/Spliceosome_comp"/>
</dbReference>
<gene>
    <name evidence="9" type="ORF">CTEN210_17315</name>
</gene>
<dbReference type="Gene3D" id="3.30.70.330">
    <property type="match status" value="1"/>
</dbReference>
<dbReference type="GO" id="GO:0071013">
    <property type="term" value="C:catalytic step 2 spliceosome"/>
    <property type="evidence" value="ECO:0007669"/>
    <property type="project" value="TreeGrafter"/>
</dbReference>
<evidence type="ECO:0000256" key="4">
    <source>
        <dbReference type="ARBA" id="ARBA00023187"/>
    </source>
</evidence>
<feature type="coiled-coil region" evidence="7">
    <location>
        <begin position="97"/>
        <end position="128"/>
    </location>
</feature>
<dbReference type="InterPro" id="IPR034150">
    <property type="entry name" value="SF3B6_RRM"/>
</dbReference>
<evidence type="ECO:0000256" key="5">
    <source>
        <dbReference type="ARBA" id="ARBA00023242"/>
    </source>
</evidence>
<dbReference type="CDD" id="cd12241">
    <property type="entry name" value="RRM_SF3B14"/>
    <property type="match status" value="1"/>
</dbReference>
<evidence type="ECO:0000256" key="2">
    <source>
        <dbReference type="ARBA" id="ARBA00022664"/>
    </source>
</evidence>
<keyword evidence="3 6" id="KW-0694">RNA-binding</keyword>
<dbReference type="PROSITE" id="PS50102">
    <property type="entry name" value="RRM"/>
    <property type="match status" value="1"/>
</dbReference>
<dbReference type="EMBL" id="BLLK01000069">
    <property type="protein sequence ID" value="GFH60839.1"/>
    <property type="molecule type" value="Genomic_DNA"/>
</dbReference>
<dbReference type="SMART" id="SM00360">
    <property type="entry name" value="RRM"/>
    <property type="match status" value="1"/>
</dbReference>
<comment type="subcellular location">
    <subcellularLocation>
        <location evidence="1">Nucleus</location>
    </subcellularLocation>
</comment>
<evidence type="ECO:0000256" key="6">
    <source>
        <dbReference type="PROSITE-ProRule" id="PRU00176"/>
    </source>
</evidence>
<dbReference type="Proteomes" id="UP001054902">
    <property type="component" value="Unassembled WGS sequence"/>
</dbReference>
<keyword evidence="10" id="KW-1185">Reference proteome</keyword>
<proteinExistence type="predicted"/>
<protein>
    <submittedName>
        <fullName evidence="9">RNA-binding domain-containing protein</fullName>
    </submittedName>
</protein>
<dbReference type="GO" id="GO:0005686">
    <property type="term" value="C:U2 snRNP"/>
    <property type="evidence" value="ECO:0007669"/>
    <property type="project" value="TreeGrafter"/>
</dbReference>
<evidence type="ECO:0000313" key="9">
    <source>
        <dbReference type="EMBL" id="GFH60839.1"/>
    </source>
</evidence>
<name>A0AAD3DDW3_9STRA</name>
<keyword evidence="2" id="KW-0507">mRNA processing</keyword>
<dbReference type="PANTHER" id="PTHR45880">
    <property type="entry name" value="RNA-BINDING MOTIF PROTEIN, X-LINKED 2"/>
    <property type="match status" value="1"/>
</dbReference>
<comment type="caution">
    <text evidence="9">The sequence shown here is derived from an EMBL/GenBank/DDBJ whole genome shotgun (WGS) entry which is preliminary data.</text>
</comment>
<keyword evidence="4" id="KW-0508">mRNA splicing</keyword>
<evidence type="ECO:0000259" key="8">
    <source>
        <dbReference type="PROSITE" id="PS50102"/>
    </source>
</evidence>
<dbReference type="InterPro" id="IPR035979">
    <property type="entry name" value="RBD_domain_sf"/>
</dbReference>
<keyword evidence="7" id="KW-0175">Coiled coil</keyword>
<dbReference type="Pfam" id="PF00076">
    <property type="entry name" value="RRM_1"/>
    <property type="match status" value="1"/>
</dbReference>
<dbReference type="InterPro" id="IPR012677">
    <property type="entry name" value="Nucleotide-bd_a/b_plait_sf"/>
</dbReference>
<dbReference type="SUPFAM" id="SSF54928">
    <property type="entry name" value="RNA-binding domain, RBD"/>
    <property type="match status" value="1"/>
</dbReference>
<dbReference type="GO" id="GO:0071011">
    <property type="term" value="C:precatalytic spliceosome"/>
    <property type="evidence" value="ECO:0007669"/>
    <property type="project" value="TreeGrafter"/>
</dbReference>
<evidence type="ECO:0000313" key="10">
    <source>
        <dbReference type="Proteomes" id="UP001054902"/>
    </source>
</evidence>
<evidence type="ECO:0000256" key="3">
    <source>
        <dbReference type="ARBA" id="ARBA00022884"/>
    </source>
</evidence>
<dbReference type="GO" id="GO:0000398">
    <property type="term" value="P:mRNA splicing, via spliceosome"/>
    <property type="evidence" value="ECO:0007669"/>
    <property type="project" value="TreeGrafter"/>
</dbReference>
<dbReference type="FunFam" id="3.30.70.330:FF:000432">
    <property type="entry name" value="Splicing factor 3B subunit 6"/>
    <property type="match status" value="1"/>
</dbReference>
<evidence type="ECO:0000256" key="7">
    <source>
        <dbReference type="SAM" id="Coils"/>
    </source>
</evidence>
<reference evidence="9 10" key="1">
    <citation type="journal article" date="2021" name="Sci. Rep.">
        <title>The genome of the diatom Chaetoceros tenuissimus carries an ancient integrated fragment of an extant virus.</title>
        <authorList>
            <person name="Hongo Y."/>
            <person name="Kimura K."/>
            <person name="Takaki Y."/>
            <person name="Yoshida Y."/>
            <person name="Baba S."/>
            <person name="Kobayashi G."/>
            <person name="Nagasaki K."/>
            <person name="Hano T."/>
            <person name="Tomaru Y."/>
        </authorList>
    </citation>
    <scope>NUCLEOTIDE SEQUENCE [LARGE SCALE GENOMIC DNA]</scope>
    <source>
        <strain evidence="9 10">NIES-3715</strain>
    </source>
</reference>